<sequence>MSGKLCIVSTPIGNLDDITLRALQTLKDADVIIAEDTRSASMLLRHFGIPHKKIISFFEGNEEKRLPEILNLLQTDIKAVLISESGTPLVSDPGFKLIRDATRVGIQVEAIPGPTALINALVLSGLPTNAFIFLGFLPKKEIRAKKLLERTKTALFELDEVKTVIIYESPHRLLKTFASILDVFGNIQIAVAREMTKIHEEVRREKVSESIAHFAQTPPKGEFTIVFSKV</sequence>
<dbReference type="FunFam" id="3.30.950.10:FF:000002">
    <property type="entry name" value="Ribosomal RNA small subunit methyltransferase I"/>
    <property type="match status" value="1"/>
</dbReference>
<keyword evidence="7" id="KW-1133">Transmembrane helix</keyword>
<name>A0A1G1VCP0_9BACT</name>
<comment type="similarity">
    <text evidence="6">Belongs to the methyltransferase superfamily. RsmI family.</text>
</comment>
<dbReference type="GO" id="GO:0070677">
    <property type="term" value="F:rRNA (cytosine-2'-O-)-methyltransferase activity"/>
    <property type="evidence" value="ECO:0007669"/>
    <property type="project" value="UniProtKB-UniRule"/>
</dbReference>
<dbReference type="GO" id="GO:0005737">
    <property type="term" value="C:cytoplasm"/>
    <property type="evidence" value="ECO:0007669"/>
    <property type="project" value="UniProtKB-SubCell"/>
</dbReference>
<protein>
    <recommendedName>
        <fullName evidence="6">Ribosomal RNA small subunit methyltransferase I</fullName>
        <ecNumber evidence="6">2.1.1.198</ecNumber>
    </recommendedName>
    <alternativeName>
        <fullName evidence="6">16S rRNA 2'-O-ribose C1402 methyltransferase</fullName>
    </alternativeName>
    <alternativeName>
        <fullName evidence="6">rRNA (cytidine-2'-O-)-methyltransferase RsmI</fullName>
    </alternativeName>
</protein>
<dbReference type="EC" id="2.1.1.198" evidence="6"/>
<dbReference type="InterPro" id="IPR014776">
    <property type="entry name" value="4pyrrole_Mease_sub2"/>
</dbReference>
<dbReference type="AlphaFoldDB" id="A0A1G1VCP0"/>
<dbReference type="NCBIfam" id="TIGR00096">
    <property type="entry name" value="16S rRNA (cytidine(1402)-2'-O)-methyltransferase"/>
    <property type="match status" value="1"/>
</dbReference>
<dbReference type="SUPFAM" id="SSF53790">
    <property type="entry name" value="Tetrapyrrole methylase"/>
    <property type="match status" value="1"/>
</dbReference>
<feature type="domain" description="Tetrapyrrole methylase" evidence="8">
    <location>
        <begin position="4"/>
        <end position="209"/>
    </location>
</feature>
<dbReference type="PANTHER" id="PTHR46111:SF1">
    <property type="entry name" value="RIBOSOMAL RNA SMALL SUBUNIT METHYLTRANSFERASE I"/>
    <property type="match status" value="1"/>
</dbReference>
<evidence type="ECO:0000256" key="2">
    <source>
        <dbReference type="ARBA" id="ARBA00022552"/>
    </source>
</evidence>
<keyword evidence="3 6" id="KW-0489">Methyltransferase</keyword>
<feature type="transmembrane region" description="Helical" evidence="7">
    <location>
        <begin position="116"/>
        <end position="137"/>
    </location>
</feature>
<keyword evidence="7" id="KW-0472">Membrane</keyword>
<evidence type="ECO:0000313" key="10">
    <source>
        <dbReference type="Proteomes" id="UP000178659"/>
    </source>
</evidence>
<keyword evidence="1 6" id="KW-0963">Cytoplasm</keyword>
<dbReference type="PANTHER" id="PTHR46111">
    <property type="entry name" value="RIBOSOMAL RNA SMALL SUBUNIT METHYLTRANSFERASE I"/>
    <property type="match status" value="1"/>
</dbReference>
<evidence type="ECO:0000313" key="9">
    <source>
        <dbReference type="EMBL" id="OGY13243.1"/>
    </source>
</evidence>
<dbReference type="PIRSF" id="PIRSF005917">
    <property type="entry name" value="MTase_YraL"/>
    <property type="match status" value="1"/>
</dbReference>
<gene>
    <name evidence="6" type="primary">rsmI</name>
    <name evidence="9" type="ORF">A3A77_01525</name>
</gene>
<accession>A0A1G1VCP0</accession>
<dbReference type="CDD" id="cd11648">
    <property type="entry name" value="RsmI"/>
    <property type="match status" value="1"/>
</dbReference>
<evidence type="ECO:0000256" key="6">
    <source>
        <dbReference type="HAMAP-Rule" id="MF_01877"/>
    </source>
</evidence>
<keyword evidence="7" id="KW-0812">Transmembrane</keyword>
<evidence type="ECO:0000259" key="8">
    <source>
        <dbReference type="Pfam" id="PF00590"/>
    </source>
</evidence>
<dbReference type="FunFam" id="3.40.1010.10:FF:000007">
    <property type="entry name" value="Ribosomal RNA small subunit methyltransferase I"/>
    <property type="match status" value="1"/>
</dbReference>
<dbReference type="EMBL" id="MHCC01000018">
    <property type="protein sequence ID" value="OGY13243.1"/>
    <property type="molecule type" value="Genomic_DNA"/>
</dbReference>
<keyword evidence="5 6" id="KW-0949">S-adenosyl-L-methionine</keyword>
<dbReference type="Proteomes" id="UP000178659">
    <property type="component" value="Unassembled WGS sequence"/>
</dbReference>
<evidence type="ECO:0000256" key="7">
    <source>
        <dbReference type="SAM" id="Phobius"/>
    </source>
</evidence>
<dbReference type="InterPro" id="IPR008189">
    <property type="entry name" value="rRNA_ssu_MeTfrase_I"/>
</dbReference>
<evidence type="ECO:0000256" key="1">
    <source>
        <dbReference type="ARBA" id="ARBA00022490"/>
    </source>
</evidence>
<dbReference type="InterPro" id="IPR014777">
    <property type="entry name" value="4pyrrole_Mease_sub1"/>
</dbReference>
<comment type="function">
    <text evidence="6">Catalyzes the 2'-O-methylation of the ribose of cytidine 1402 (C1402) in 16S rRNA.</text>
</comment>
<evidence type="ECO:0000256" key="3">
    <source>
        <dbReference type="ARBA" id="ARBA00022603"/>
    </source>
</evidence>
<evidence type="ECO:0000256" key="4">
    <source>
        <dbReference type="ARBA" id="ARBA00022679"/>
    </source>
</evidence>
<dbReference type="Gene3D" id="3.40.1010.10">
    <property type="entry name" value="Cobalt-precorrin-4 Transmethylase, Domain 1"/>
    <property type="match status" value="1"/>
</dbReference>
<comment type="catalytic activity">
    <reaction evidence="6">
        <text>cytidine(1402) in 16S rRNA + S-adenosyl-L-methionine = 2'-O-methylcytidine(1402) in 16S rRNA + S-adenosyl-L-homocysteine + H(+)</text>
        <dbReference type="Rhea" id="RHEA:42924"/>
        <dbReference type="Rhea" id="RHEA-COMP:10285"/>
        <dbReference type="Rhea" id="RHEA-COMP:10286"/>
        <dbReference type="ChEBI" id="CHEBI:15378"/>
        <dbReference type="ChEBI" id="CHEBI:57856"/>
        <dbReference type="ChEBI" id="CHEBI:59789"/>
        <dbReference type="ChEBI" id="CHEBI:74495"/>
        <dbReference type="ChEBI" id="CHEBI:82748"/>
        <dbReference type="EC" id="2.1.1.198"/>
    </reaction>
</comment>
<comment type="subcellular location">
    <subcellularLocation>
        <location evidence="6">Cytoplasm</location>
    </subcellularLocation>
</comment>
<evidence type="ECO:0000256" key="5">
    <source>
        <dbReference type="ARBA" id="ARBA00022691"/>
    </source>
</evidence>
<comment type="caution">
    <text evidence="9">The sequence shown here is derived from an EMBL/GenBank/DDBJ whole genome shotgun (WGS) entry which is preliminary data.</text>
</comment>
<dbReference type="InterPro" id="IPR000878">
    <property type="entry name" value="4pyrrol_Mease"/>
</dbReference>
<dbReference type="Pfam" id="PF00590">
    <property type="entry name" value="TP_methylase"/>
    <property type="match status" value="1"/>
</dbReference>
<reference evidence="9 10" key="1">
    <citation type="journal article" date="2016" name="Nat. Commun.">
        <title>Thousands of microbial genomes shed light on interconnected biogeochemical processes in an aquifer system.</title>
        <authorList>
            <person name="Anantharaman K."/>
            <person name="Brown C.T."/>
            <person name="Hug L.A."/>
            <person name="Sharon I."/>
            <person name="Castelle C.J."/>
            <person name="Probst A.J."/>
            <person name="Thomas B.C."/>
            <person name="Singh A."/>
            <person name="Wilkins M.J."/>
            <person name="Karaoz U."/>
            <person name="Brodie E.L."/>
            <person name="Williams K.H."/>
            <person name="Hubbard S.S."/>
            <person name="Banfield J.F."/>
        </authorList>
    </citation>
    <scope>NUCLEOTIDE SEQUENCE [LARGE SCALE GENOMIC DNA]</scope>
</reference>
<proteinExistence type="inferred from homology"/>
<organism evidence="9 10">
    <name type="scientific">Candidatus Blackburnbacteria bacterium RIFCSPLOWO2_01_FULL_40_20</name>
    <dbReference type="NCBI Taxonomy" id="1797519"/>
    <lineage>
        <taxon>Bacteria</taxon>
        <taxon>Candidatus Blackburniibacteriota</taxon>
    </lineage>
</organism>
<dbReference type="Gene3D" id="3.30.950.10">
    <property type="entry name" value="Methyltransferase, Cobalt-precorrin-4 Transmethylase, Domain 2"/>
    <property type="match status" value="1"/>
</dbReference>
<keyword evidence="2 6" id="KW-0698">rRNA processing</keyword>
<keyword evidence="4 6" id="KW-0808">Transferase</keyword>
<dbReference type="HAMAP" id="MF_01877">
    <property type="entry name" value="16SrRNA_methyltr_I"/>
    <property type="match status" value="1"/>
</dbReference>
<dbReference type="InterPro" id="IPR035996">
    <property type="entry name" value="4pyrrol_Methylase_sf"/>
</dbReference>